<keyword evidence="1 5" id="KW-0808">Transferase</keyword>
<evidence type="ECO:0000259" key="3">
    <source>
        <dbReference type="Pfam" id="PF08541"/>
    </source>
</evidence>
<dbReference type="EMBL" id="VSSQ01003906">
    <property type="protein sequence ID" value="MPM22876.1"/>
    <property type="molecule type" value="Genomic_DNA"/>
</dbReference>
<dbReference type="PANTHER" id="PTHR34069">
    <property type="entry name" value="3-OXOACYL-[ACYL-CARRIER-PROTEIN] SYNTHASE 3"/>
    <property type="match status" value="1"/>
</dbReference>
<feature type="domain" description="Beta-ketoacyl-[acyl-carrier-protein] synthase III C-terminal" evidence="3">
    <location>
        <begin position="255"/>
        <end position="339"/>
    </location>
</feature>
<reference evidence="5" key="1">
    <citation type="submission" date="2019-08" db="EMBL/GenBank/DDBJ databases">
        <authorList>
            <person name="Kucharzyk K."/>
            <person name="Murdoch R.W."/>
            <person name="Higgins S."/>
            <person name="Loffler F."/>
        </authorList>
    </citation>
    <scope>NUCLEOTIDE SEQUENCE</scope>
</reference>
<dbReference type="InterPro" id="IPR016039">
    <property type="entry name" value="Thiolase-like"/>
</dbReference>
<comment type="caution">
    <text evidence="5">The sequence shown here is derived from an EMBL/GenBank/DDBJ whole genome shotgun (WGS) entry which is preliminary data.</text>
</comment>
<dbReference type="Pfam" id="PF08545">
    <property type="entry name" value="ACP_syn_III"/>
    <property type="match status" value="1"/>
</dbReference>
<dbReference type="PANTHER" id="PTHR34069:SF3">
    <property type="entry name" value="ACYL-COA:ACYL-COA ALKYLTRANSFERASE"/>
    <property type="match status" value="1"/>
</dbReference>
<accession>A0A644Y2Y9</accession>
<dbReference type="SUPFAM" id="SSF53901">
    <property type="entry name" value="Thiolase-like"/>
    <property type="match status" value="1"/>
</dbReference>
<dbReference type="AlphaFoldDB" id="A0A644Y2Y9"/>
<proteinExistence type="predicted"/>
<feature type="domain" description="Beta-ketoacyl-[acyl-carrier-protein] synthase III N-terminal" evidence="4">
    <location>
        <begin position="112"/>
        <end position="193"/>
    </location>
</feature>
<keyword evidence="2 5" id="KW-0012">Acyltransferase</keyword>
<dbReference type="GO" id="GO:0044550">
    <property type="term" value="P:secondary metabolite biosynthetic process"/>
    <property type="evidence" value="ECO:0007669"/>
    <property type="project" value="TreeGrafter"/>
</dbReference>
<evidence type="ECO:0000259" key="4">
    <source>
        <dbReference type="Pfam" id="PF08545"/>
    </source>
</evidence>
<dbReference type="Pfam" id="PF08541">
    <property type="entry name" value="ACP_syn_III_C"/>
    <property type="match status" value="1"/>
</dbReference>
<protein>
    <submittedName>
        <fullName evidence="5">3-oxoacyl-[acyl-carrier-protein] synthase 3</fullName>
        <ecNumber evidence="5">2.3.1.180</ecNumber>
    </submittedName>
</protein>
<evidence type="ECO:0000256" key="1">
    <source>
        <dbReference type="ARBA" id="ARBA00022679"/>
    </source>
</evidence>
<dbReference type="NCBIfam" id="NF005308">
    <property type="entry name" value="PRK06840.1"/>
    <property type="match status" value="1"/>
</dbReference>
<dbReference type="EC" id="2.3.1.180" evidence="5"/>
<dbReference type="Gene3D" id="3.40.47.10">
    <property type="match status" value="1"/>
</dbReference>
<evidence type="ECO:0000256" key="2">
    <source>
        <dbReference type="ARBA" id="ARBA00023315"/>
    </source>
</evidence>
<dbReference type="GO" id="GO:0033818">
    <property type="term" value="F:beta-ketoacyl-acyl-carrier-protein synthase III activity"/>
    <property type="evidence" value="ECO:0007669"/>
    <property type="project" value="UniProtKB-EC"/>
</dbReference>
<organism evidence="5">
    <name type="scientific">bioreactor metagenome</name>
    <dbReference type="NCBI Taxonomy" id="1076179"/>
    <lineage>
        <taxon>unclassified sequences</taxon>
        <taxon>metagenomes</taxon>
        <taxon>ecological metagenomes</taxon>
    </lineage>
</organism>
<dbReference type="InterPro" id="IPR013747">
    <property type="entry name" value="ACP_syn_III_C"/>
</dbReference>
<dbReference type="GO" id="GO:0006633">
    <property type="term" value="P:fatty acid biosynthetic process"/>
    <property type="evidence" value="ECO:0007669"/>
    <property type="project" value="InterPro"/>
</dbReference>
<sequence>MPDSNIGVWSYGLYLPQRAMTAREISDATNGVWSEDAVKNKLGILEKRIPGENDGTQEMAVRAAKDALRRGNVDPLSIDLILCVGEEWKEYPLTTSALYVQGEIRAENAWGIDVQNRCCTTCAAIKIAKDMMCADEEINTVLIVGGYRNGDFVDYTDKDMPMMYNLGAGAGALILKKGMDRNLVLGTHIIGDGSLARDAGVEIGGICRPFTPENVEEGYRSLRLMNAAHMKARLNEVSVSNWYRCIDESLRKSGGLTRKDIGYLGILHFKRSQHEAMVAELGLTPEQTVYLENYGHIGQIDQILSLALGLEQNRIKDGTLVTMIAAGIGYVWASTCIRWGRAE</sequence>
<dbReference type="CDD" id="cd00827">
    <property type="entry name" value="init_cond_enzymes"/>
    <property type="match status" value="1"/>
</dbReference>
<evidence type="ECO:0000313" key="5">
    <source>
        <dbReference type="EMBL" id="MPM22876.1"/>
    </source>
</evidence>
<dbReference type="GO" id="GO:0004315">
    <property type="term" value="F:3-oxoacyl-[acyl-carrier-protein] synthase activity"/>
    <property type="evidence" value="ECO:0007669"/>
    <property type="project" value="InterPro"/>
</dbReference>
<gene>
    <name evidence="5" type="primary">fabH_35</name>
    <name evidence="5" type="ORF">SDC9_69336</name>
</gene>
<dbReference type="InterPro" id="IPR013751">
    <property type="entry name" value="ACP_syn_III_N"/>
</dbReference>
<name>A0A644Y2Y9_9ZZZZ</name>